<protein>
    <submittedName>
        <fullName evidence="2">Sulfatase</fullName>
    </submittedName>
</protein>
<dbReference type="Pfam" id="PF00884">
    <property type="entry name" value="Sulfatase"/>
    <property type="match status" value="1"/>
</dbReference>
<sequence>MSNDGAGLLVHFSQIRATTKHHHDVSNSELYTTSKIDTLEVPSPISIFDKTEHIMPISRFLHRSPSSLPNILIIITDQERAIQHWPESFSQQNLPSMERLKKHGMEFHQHYTNACMCSPSRATLLTSQFPVITGVTRTGSPGPPTALPTDIPNIATVMKQAGYKHIEWYGKWHLGGTPVDYGFEGWQPPDAGNYLTINETLGGGDPNNDGRFLDEVCRFLNDHNAQQGEPFCVVVSFVNPHDVYVAQHQPALGYTTEDFQKVNVPLPTNLNEDPDRNNKPRAQGQMSYRYVTFDNTPQDYVSFYAYLHTMVDAQIGKLLDTLDRLDLTESTLIIRTADHGEQALSHSLVEKFYNCYEESIHIPLVISNPMAFPEAESTSELTSHVDLLPTLARLCSVQDTMPFAKHSWKGRDLTSILENPNMTVTSEEKSTCKSKEMQSLYPKSYIHFTYDDIECPGAPSTIRCIQTCDYKYAVYFTPDGSDADWELYCRNTDPLENNNLAGNPNYALLQVEMDQKLWYAMVDAGTLPQAFEWPPSSTMQSRGSQHGPHVG</sequence>
<dbReference type="OrthoDB" id="39289at2759"/>
<dbReference type="PANTHER" id="PTHR46615">
    <property type="entry name" value="ARYLSULFATASE K"/>
    <property type="match status" value="1"/>
</dbReference>
<gene>
    <name evidence="2" type="ORF">IV203_031418</name>
</gene>
<reference evidence="2" key="2">
    <citation type="submission" date="2021-04" db="EMBL/GenBank/DDBJ databases">
        <authorList>
            <person name="Podell S."/>
        </authorList>
    </citation>
    <scope>NUCLEOTIDE SEQUENCE</scope>
    <source>
        <strain evidence="2">Hildebrandi</strain>
    </source>
</reference>
<accession>A0A9K3LUA3</accession>
<comment type="caution">
    <text evidence="2">The sequence shown here is derived from an EMBL/GenBank/DDBJ whole genome shotgun (WGS) entry which is preliminary data.</text>
</comment>
<evidence type="ECO:0000313" key="3">
    <source>
        <dbReference type="Proteomes" id="UP000693970"/>
    </source>
</evidence>
<keyword evidence="3" id="KW-1185">Reference proteome</keyword>
<dbReference type="GO" id="GO:0004065">
    <property type="term" value="F:arylsulfatase activity"/>
    <property type="evidence" value="ECO:0007669"/>
    <property type="project" value="TreeGrafter"/>
</dbReference>
<dbReference type="InterPro" id="IPR000917">
    <property type="entry name" value="Sulfatase_N"/>
</dbReference>
<dbReference type="CDD" id="cd16035">
    <property type="entry name" value="sulfatase_like"/>
    <property type="match status" value="1"/>
</dbReference>
<dbReference type="GO" id="GO:0015024">
    <property type="term" value="F:glucuronate-2-sulfatase activity"/>
    <property type="evidence" value="ECO:0007669"/>
    <property type="project" value="TreeGrafter"/>
</dbReference>
<dbReference type="AlphaFoldDB" id="A0A9K3LUA3"/>
<dbReference type="PANTHER" id="PTHR46615:SF1">
    <property type="entry name" value="ARYLSULFATASE K"/>
    <property type="match status" value="1"/>
</dbReference>
<name>A0A9K3LUA3_9STRA</name>
<dbReference type="InterPro" id="IPR051849">
    <property type="entry name" value="GAG-degrading_sulfatase"/>
</dbReference>
<proteinExistence type="predicted"/>
<dbReference type="Proteomes" id="UP000693970">
    <property type="component" value="Unassembled WGS sequence"/>
</dbReference>
<reference evidence="2" key="1">
    <citation type="journal article" date="2021" name="Sci. Rep.">
        <title>Diploid genomic architecture of Nitzschia inconspicua, an elite biomass production diatom.</title>
        <authorList>
            <person name="Oliver A."/>
            <person name="Podell S."/>
            <person name="Pinowska A."/>
            <person name="Traller J.C."/>
            <person name="Smith S.R."/>
            <person name="McClure R."/>
            <person name="Beliaev A."/>
            <person name="Bohutskyi P."/>
            <person name="Hill E.A."/>
            <person name="Rabines A."/>
            <person name="Zheng H."/>
            <person name="Allen L.Z."/>
            <person name="Kuo A."/>
            <person name="Grigoriev I.V."/>
            <person name="Allen A.E."/>
            <person name="Hazlebeck D."/>
            <person name="Allen E.E."/>
        </authorList>
    </citation>
    <scope>NUCLEOTIDE SEQUENCE</scope>
    <source>
        <strain evidence="2">Hildebrandi</strain>
    </source>
</reference>
<evidence type="ECO:0000313" key="2">
    <source>
        <dbReference type="EMBL" id="KAG7368675.1"/>
    </source>
</evidence>
<organism evidence="2 3">
    <name type="scientific">Nitzschia inconspicua</name>
    <dbReference type="NCBI Taxonomy" id="303405"/>
    <lineage>
        <taxon>Eukaryota</taxon>
        <taxon>Sar</taxon>
        <taxon>Stramenopiles</taxon>
        <taxon>Ochrophyta</taxon>
        <taxon>Bacillariophyta</taxon>
        <taxon>Bacillariophyceae</taxon>
        <taxon>Bacillariophycidae</taxon>
        <taxon>Bacillariales</taxon>
        <taxon>Bacillariaceae</taxon>
        <taxon>Nitzschia</taxon>
    </lineage>
</organism>
<dbReference type="EMBL" id="JAGRRH010000006">
    <property type="protein sequence ID" value="KAG7368675.1"/>
    <property type="molecule type" value="Genomic_DNA"/>
</dbReference>
<evidence type="ECO:0000259" key="1">
    <source>
        <dbReference type="Pfam" id="PF00884"/>
    </source>
</evidence>
<feature type="domain" description="Sulfatase N-terminal" evidence="1">
    <location>
        <begin position="69"/>
        <end position="394"/>
    </location>
</feature>